<evidence type="ECO:0000313" key="3">
    <source>
        <dbReference type="EMBL" id="CAE7335842.1"/>
    </source>
</evidence>
<reference evidence="3" key="1">
    <citation type="submission" date="2021-02" db="EMBL/GenBank/DDBJ databases">
        <authorList>
            <person name="Dougan E. K."/>
            <person name="Rhodes N."/>
            <person name="Thang M."/>
            <person name="Chan C."/>
        </authorList>
    </citation>
    <scope>NUCLEOTIDE SEQUENCE</scope>
</reference>
<proteinExistence type="predicted"/>
<dbReference type="AlphaFoldDB" id="A0A812P0P4"/>
<feature type="domain" description="Ubiquitin-like" evidence="2">
    <location>
        <begin position="259"/>
        <end position="286"/>
    </location>
</feature>
<dbReference type="OrthoDB" id="10462931at2759"/>
<evidence type="ECO:0000256" key="1">
    <source>
        <dbReference type="SAM" id="MobiDB-lite"/>
    </source>
</evidence>
<dbReference type="Proteomes" id="UP000604046">
    <property type="component" value="Unassembled WGS sequence"/>
</dbReference>
<sequence length="322" mass="35420">MATTEGFDEVDSMEAPELRRLCGALLRQRRDWAAQLAEREASCTRLLSENFELRSLHSRLFAALEREGLDVDELLKEDERKLRMAKVERQLEEELRELHAVVSKQQAQLDAALAESQHLRSEMEASKRSGTKETTAPPEPVRGSGCAVEAARPPSEEELPDPLPNPNTEPQRPWPLRTVRKAVAPLRPTAAKAQPVRLQIRFMPAAASSVSGRPVHKAEVSVHTAAPPTEVLRLLLGQGLAWPASLALAGEEHGLPGHLLLHGKLLDDARPLAEQGVQDGCELRLVKGPKVHARAHCPRGLLMNAHPWEPGKIGQSKAQPLL</sequence>
<name>A0A812P0P4_9DINO</name>
<feature type="region of interest" description="Disordered" evidence="1">
    <location>
        <begin position="114"/>
        <end position="176"/>
    </location>
</feature>
<dbReference type="PROSITE" id="PS50053">
    <property type="entry name" value="UBIQUITIN_2"/>
    <property type="match status" value="1"/>
</dbReference>
<evidence type="ECO:0000259" key="2">
    <source>
        <dbReference type="PROSITE" id="PS50053"/>
    </source>
</evidence>
<feature type="compositionally biased region" description="Basic and acidic residues" evidence="1">
    <location>
        <begin position="117"/>
        <end position="131"/>
    </location>
</feature>
<protein>
    <recommendedName>
        <fullName evidence="2">Ubiquitin-like domain-containing protein</fullName>
    </recommendedName>
</protein>
<evidence type="ECO:0000313" key="4">
    <source>
        <dbReference type="Proteomes" id="UP000604046"/>
    </source>
</evidence>
<keyword evidence="4" id="KW-1185">Reference proteome</keyword>
<gene>
    <name evidence="3" type="ORF">SNAT2548_LOCUS17566</name>
</gene>
<accession>A0A812P0P4</accession>
<dbReference type="InterPro" id="IPR000626">
    <property type="entry name" value="Ubiquitin-like_dom"/>
</dbReference>
<comment type="caution">
    <text evidence="3">The sequence shown here is derived from an EMBL/GenBank/DDBJ whole genome shotgun (WGS) entry which is preliminary data.</text>
</comment>
<dbReference type="EMBL" id="CAJNDS010002116">
    <property type="protein sequence ID" value="CAE7335842.1"/>
    <property type="molecule type" value="Genomic_DNA"/>
</dbReference>
<organism evidence="3 4">
    <name type="scientific">Symbiodinium natans</name>
    <dbReference type="NCBI Taxonomy" id="878477"/>
    <lineage>
        <taxon>Eukaryota</taxon>
        <taxon>Sar</taxon>
        <taxon>Alveolata</taxon>
        <taxon>Dinophyceae</taxon>
        <taxon>Suessiales</taxon>
        <taxon>Symbiodiniaceae</taxon>
        <taxon>Symbiodinium</taxon>
    </lineage>
</organism>